<keyword evidence="1" id="KW-0732">Signal</keyword>
<feature type="signal peptide" evidence="1">
    <location>
        <begin position="1"/>
        <end position="20"/>
    </location>
</feature>
<feature type="chain" id="PRO_5002045765" evidence="1">
    <location>
        <begin position="21"/>
        <end position="42"/>
    </location>
</feature>
<dbReference type="EMBL" id="GBRH01188707">
    <property type="protein sequence ID" value="JAE09189.1"/>
    <property type="molecule type" value="Transcribed_RNA"/>
</dbReference>
<evidence type="ECO:0000256" key="1">
    <source>
        <dbReference type="SAM" id="SignalP"/>
    </source>
</evidence>
<reference evidence="2" key="1">
    <citation type="submission" date="2014-09" db="EMBL/GenBank/DDBJ databases">
        <authorList>
            <person name="Magalhaes I.L.F."/>
            <person name="Oliveira U."/>
            <person name="Santos F.R."/>
            <person name="Vidigal T.H.D.A."/>
            <person name="Brescovit A.D."/>
            <person name="Santos A.J."/>
        </authorList>
    </citation>
    <scope>NUCLEOTIDE SEQUENCE</scope>
    <source>
        <tissue evidence="2">Shoot tissue taken approximately 20 cm above the soil surface</tissue>
    </source>
</reference>
<evidence type="ECO:0000313" key="2">
    <source>
        <dbReference type="EMBL" id="JAE09189.1"/>
    </source>
</evidence>
<proteinExistence type="predicted"/>
<sequence>MSYGFASIFMCMAADHVLLAIHVSPNQRVGPYERYFFLKIYL</sequence>
<organism evidence="2">
    <name type="scientific">Arundo donax</name>
    <name type="common">Giant reed</name>
    <name type="synonym">Donax arundinaceus</name>
    <dbReference type="NCBI Taxonomy" id="35708"/>
    <lineage>
        <taxon>Eukaryota</taxon>
        <taxon>Viridiplantae</taxon>
        <taxon>Streptophyta</taxon>
        <taxon>Embryophyta</taxon>
        <taxon>Tracheophyta</taxon>
        <taxon>Spermatophyta</taxon>
        <taxon>Magnoliopsida</taxon>
        <taxon>Liliopsida</taxon>
        <taxon>Poales</taxon>
        <taxon>Poaceae</taxon>
        <taxon>PACMAD clade</taxon>
        <taxon>Arundinoideae</taxon>
        <taxon>Arundineae</taxon>
        <taxon>Arundo</taxon>
    </lineage>
</organism>
<reference evidence="2" key="2">
    <citation type="journal article" date="2015" name="Data Brief">
        <title>Shoot transcriptome of the giant reed, Arundo donax.</title>
        <authorList>
            <person name="Barrero R.A."/>
            <person name="Guerrero F.D."/>
            <person name="Moolhuijzen P."/>
            <person name="Goolsby J.A."/>
            <person name="Tidwell J."/>
            <person name="Bellgard S.E."/>
            <person name="Bellgard M.I."/>
        </authorList>
    </citation>
    <scope>NUCLEOTIDE SEQUENCE</scope>
    <source>
        <tissue evidence="2">Shoot tissue taken approximately 20 cm above the soil surface</tissue>
    </source>
</reference>
<accession>A0A0A9FDA4</accession>
<name>A0A0A9FDA4_ARUDO</name>
<protein>
    <submittedName>
        <fullName evidence="2">Uncharacterized protein</fullName>
    </submittedName>
</protein>
<dbReference type="AlphaFoldDB" id="A0A0A9FDA4"/>